<dbReference type="EMBL" id="MU277251">
    <property type="protein sequence ID" value="KAI0057194.1"/>
    <property type="molecule type" value="Genomic_DNA"/>
</dbReference>
<evidence type="ECO:0000313" key="2">
    <source>
        <dbReference type="Proteomes" id="UP000814140"/>
    </source>
</evidence>
<organism evidence="1 2">
    <name type="scientific">Artomyces pyxidatus</name>
    <dbReference type="NCBI Taxonomy" id="48021"/>
    <lineage>
        <taxon>Eukaryota</taxon>
        <taxon>Fungi</taxon>
        <taxon>Dikarya</taxon>
        <taxon>Basidiomycota</taxon>
        <taxon>Agaricomycotina</taxon>
        <taxon>Agaricomycetes</taxon>
        <taxon>Russulales</taxon>
        <taxon>Auriscalpiaceae</taxon>
        <taxon>Artomyces</taxon>
    </lineage>
</organism>
<dbReference type="Proteomes" id="UP000814140">
    <property type="component" value="Unassembled WGS sequence"/>
</dbReference>
<name>A0ACB8SLE0_9AGAM</name>
<reference evidence="1" key="2">
    <citation type="journal article" date="2022" name="New Phytol.">
        <title>Evolutionary transition to the ectomycorrhizal habit in the genomes of a hyperdiverse lineage of mushroom-forming fungi.</title>
        <authorList>
            <person name="Looney B."/>
            <person name="Miyauchi S."/>
            <person name="Morin E."/>
            <person name="Drula E."/>
            <person name="Courty P.E."/>
            <person name="Kohler A."/>
            <person name="Kuo A."/>
            <person name="LaButti K."/>
            <person name="Pangilinan J."/>
            <person name="Lipzen A."/>
            <person name="Riley R."/>
            <person name="Andreopoulos W."/>
            <person name="He G."/>
            <person name="Johnson J."/>
            <person name="Nolan M."/>
            <person name="Tritt A."/>
            <person name="Barry K.W."/>
            <person name="Grigoriev I.V."/>
            <person name="Nagy L.G."/>
            <person name="Hibbett D."/>
            <person name="Henrissat B."/>
            <person name="Matheny P.B."/>
            <person name="Labbe J."/>
            <person name="Martin F.M."/>
        </authorList>
    </citation>
    <scope>NUCLEOTIDE SEQUENCE</scope>
    <source>
        <strain evidence="1">HHB10654</strain>
    </source>
</reference>
<sequence length="289" mass="32028">FWSTTIADGIVQILGLFFLKETYAPILLERKAEKIRKDMDEEKANRMQIRTVFQTSKQNWTSFFGKSLVRPFALFIREPIVQALGLYMAFVYGQLYLFITTLPSIYEGLYHEKVGIAGLHYLALGVGLSGASQVNARMMDKIYALLKKRNGGVGKPEFRLPSIIPGTILLPVGLLLNGWTAQNRVFWLVPDIGTAFVGAGTILVFQSIQTYVLDCYTLHAASALAAVSFLRSIAGFGFPLFAPSMFNALGYGKGDTILAVVAIVIGCPAPWLLWYYGERLRAASRHARS</sequence>
<keyword evidence="2" id="KW-1185">Reference proteome</keyword>
<protein>
    <submittedName>
        <fullName evidence="1">MFS general substrate transporter</fullName>
    </submittedName>
</protein>
<accession>A0ACB8SLE0</accession>
<evidence type="ECO:0000313" key="1">
    <source>
        <dbReference type="EMBL" id="KAI0057194.1"/>
    </source>
</evidence>
<gene>
    <name evidence="1" type="ORF">BV25DRAFT_1812802</name>
</gene>
<reference evidence="1" key="1">
    <citation type="submission" date="2021-03" db="EMBL/GenBank/DDBJ databases">
        <authorList>
            <consortium name="DOE Joint Genome Institute"/>
            <person name="Ahrendt S."/>
            <person name="Looney B.P."/>
            <person name="Miyauchi S."/>
            <person name="Morin E."/>
            <person name="Drula E."/>
            <person name="Courty P.E."/>
            <person name="Chicoki N."/>
            <person name="Fauchery L."/>
            <person name="Kohler A."/>
            <person name="Kuo A."/>
            <person name="Labutti K."/>
            <person name="Pangilinan J."/>
            <person name="Lipzen A."/>
            <person name="Riley R."/>
            <person name="Andreopoulos W."/>
            <person name="He G."/>
            <person name="Johnson J."/>
            <person name="Barry K.W."/>
            <person name="Grigoriev I.V."/>
            <person name="Nagy L."/>
            <person name="Hibbett D."/>
            <person name="Henrissat B."/>
            <person name="Matheny P.B."/>
            <person name="Labbe J."/>
            <person name="Martin F."/>
        </authorList>
    </citation>
    <scope>NUCLEOTIDE SEQUENCE</scope>
    <source>
        <strain evidence="1">HHB10654</strain>
    </source>
</reference>
<feature type="non-terminal residue" evidence="1">
    <location>
        <position position="1"/>
    </location>
</feature>
<comment type="caution">
    <text evidence="1">The sequence shown here is derived from an EMBL/GenBank/DDBJ whole genome shotgun (WGS) entry which is preliminary data.</text>
</comment>
<proteinExistence type="predicted"/>